<dbReference type="PROSITE" id="PS00513">
    <property type="entry name" value="ADENYLOSUCCIN_SYN_2"/>
    <property type="match status" value="1"/>
</dbReference>
<dbReference type="SUPFAM" id="SSF52540">
    <property type="entry name" value="P-loop containing nucleoside triphosphate hydrolases"/>
    <property type="match status" value="1"/>
</dbReference>
<dbReference type="Gene3D" id="3.90.170.10">
    <property type="entry name" value="Adenylosuccinate Synthetase, subunit A, domain 3"/>
    <property type="match status" value="1"/>
</dbReference>
<keyword evidence="7 8" id="KW-0342">GTP-binding</keyword>
<dbReference type="AlphaFoldDB" id="A0A1T5MJI5"/>
<dbReference type="GO" id="GO:0000287">
    <property type="term" value="F:magnesium ion binding"/>
    <property type="evidence" value="ECO:0007669"/>
    <property type="project" value="UniProtKB-UniRule"/>
</dbReference>
<evidence type="ECO:0000256" key="4">
    <source>
        <dbReference type="ARBA" id="ARBA00022741"/>
    </source>
</evidence>
<sequence length="428" mass="47406">MSTVIVVGAQWGDEGKGKVIDYLAAEAEVVVRGQGGNNAGHTVVVEDKKYALHLIPSGILYPETINVIGNGVVFDPEGFLKEVEKLEAQGISTKNIKISDRAHVIFPYHKVIDALSEEARGDQLIGTTKKGIGPCYMDKVERSGIRICDLMDEEVFIDKVTAQIERKNKIIEKIYDGDPVDKDEIIKKYLEYAEKIRPYVDDTTVIVYDGIKNNKKVLFEGAQGTLLDIDLGTYPYVTSSHPISGGFTIGSGIGPNVIQEVVGIAKAYTTRVGEGPFVTEEDNETGDKIRIAGNEFGTTTGRPRRCGWFDAVMVKYSARVNGMTSIALMLLDVLTGFEKIKICKGYKLGDRIIQNFPASLKDLSKCEPIYEELEGWNEDISQAKSFEELPENAKKYIEKIEELVGIPVKIVSIGPKRSQTIVRDKIYR</sequence>
<keyword evidence="5 8" id="KW-0658">Purine biosynthesis</keyword>
<dbReference type="Pfam" id="PF00709">
    <property type="entry name" value="Adenylsucc_synt"/>
    <property type="match status" value="1"/>
</dbReference>
<feature type="binding site" description="in other chain" evidence="8">
    <location>
        <begin position="38"/>
        <end position="41"/>
    </location>
    <ligand>
        <name>IMP</name>
        <dbReference type="ChEBI" id="CHEBI:58053"/>
        <note>ligand shared between dimeric partners</note>
    </ligand>
</feature>
<dbReference type="InterPro" id="IPR018220">
    <property type="entry name" value="Adenylosuccin_syn_GTP-bd"/>
</dbReference>
<dbReference type="STRING" id="36842.SAMN02194393_04869"/>
<evidence type="ECO:0000313" key="12">
    <source>
        <dbReference type="Proteomes" id="UP000190285"/>
    </source>
</evidence>
<dbReference type="InterPro" id="IPR027417">
    <property type="entry name" value="P-loop_NTPase"/>
</dbReference>
<dbReference type="GO" id="GO:0005737">
    <property type="term" value="C:cytoplasm"/>
    <property type="evidence" value="ECO:0007669"/>
    <property type="project" value="UniProtKB-SubCell"/>
</dbReference>
<dbReference type="CDD" id="cd03108">
    <property type="entry name" value="AdSS"/>
    <property type="match status" value="1"/>
</dbReference>
<dbReference type="InterPro" id="IPR042111">
    <property type="entry name" value="Adenylosuccinate_synth_dom3"/>
</dbReference>
<dbReference type="RefSeq" id="WP_079495422.1">
    <property type="nucleotide sequence ID" value="NZ_FUZT01000017.1"/>
</dbReference>
<evidence type="ECO:0000256" key="8">
    <source>
        <dbReference type="HAMAP-Rule" id="MF_00011"/>
    </source>
</evidence>
<feature type="binding site" evidence="8">
    <location>
        <position position="13"/>
    </location>
    <ligand>
        <name>Mg(2+)</name>
        <dbReference type="ChEBI" id="CHEBI:18420"/>
    </ligand>
</feature>
<keyword evidence="3 8" id="KW-0479">Metal-binding</keyword>
<dbReference type="InterPro" id="IPR042110">
    <property type="entry name" value="Adenylosuccinate_synth_dom2"/>
</dbReference>
<evidence type="ECO:0000256" key="9">
    <source>
        <dbReference type="PROSITE-ProRule" id="PRU10134"/>
    </source>
</evidence>
<feature type="binding site" description="in other chain" evidence="8">
    <location>
        <position position="223"/>
    </location>
    <ligand>
        <name>IMP</name>
        <dbReference type="ChEBI" id="CHEBI:58053"/>
        <note>ligand shared between dimeric partners</note>
    </ligand>
</feature>
<feature type="active site" description="Proton donor" evidence="8">
    <location>
        <position position="41"/>
    </location>
</feature>
<keyword evidence="2 8" id="KW-0436">Ligase</keyword>
<evidence type="ECO:0000256" key="2">
    <source>
        <dbReference type="ARBA" id="ARBA00022598"/>
    </source>
</evidence>
<comment type="catalytic activity">
    <reaction evidence="8 10">
        <text>IMP + L-aspartate + GTP = N(6)-(1,2-dicarboxyethyl)-AMP + GDP + phosphate + 2 H(+)</text>
        <dbReference type="Rhea" id="RHEA:15753"/>
        <dbReference type="ChEBI" id="CHEBI:15378"/>
        <dbReference type="ChEBI" id="CHEBI:29991"/>
        <dbReference type="ChEBI" id="CHEBI:37565"/>
        <dbReference type="ChEBI" id="CHEBI:43474"/>
        <dbReference type="ChEBI" id="CHEBI:57567"/>
        <dbReference type="ChEBI" id="CHEBI:58053"/>
        <dbReference type="ChEBI" id="CHEBI:58189"/>
        <dbReference type="EC" id="6.3.4.4"/>
    </reaction>
</comment>
<dbReference type="GO" id="GO:0005525">
    <property type="term" value="F:GTP binding"/>
    <property type="evidence" value="ECO:0007669"/>
    <property type="project" value="UniProtKB-UniRule"/>
</dbReference>
<keyword evidence="6 8" id="KW-0460">Magnesium</keyword>
<dbReference type="FunFam" id="3.90.170.10:FF:000001">
    <property type="entry name" value="Adenylosuccinate synthetase"/>
    <property type="match status" value="1"/>
</dbReference>
<feature type="binding site" evidence="8">
    <location>
        <begin position="330"/>
        <end position="332"/>
    </location>
    <ligand>
        <name>GTP</name>
        <dbReference type="ChEBI" id="CHEBI:37565"/>
    </ligand>
</feature>
<comment type="pathway">
    <text evidence="8 10">Purine metabolism; AMP biosynthesis via de novo pathway; AMP from IMP: step 1/2.</text>
</comment>
<dbReference type="Gene3D" id="1.10.300.10">
    <property type="entry name" value="Adenylosuccinate Synthetase, subunit A, domain 2"/>
    <property type="match status" value="1"/>
</dbReference>
<dbReference type="EC" id="6.3.4.4" evidence="8 10"/>
<dbReference type="OrthoDB" id="9807553at2"/>
<proteinExistence type="inferred from homology"/>
<dbReference type="GO" id="GO:0046040">
    <property type="term" value="P:IMP metabolic process"/>
    <property type="evidence" value="ECO:0007669"/>
    <property type="project" value="TreeGrafter"/>
</dbReference>
<dbReference type="PANTHER" id="PTHR11846">
    <property type="entry name" value="ADENYLOSUCCINATE SYNTHETASE"/>
    <property type="match status" value="1"/>
</dbReference>
<feature type="binding site" evidence="8">
    <location>
        <position position="304"/>
    </location>
    <ligand>
        <name>GTP</name>
        <dbReference type="ChEBI" id="CHEBI:37565"/>
    </ligand>
</feature>
<feature type="binding site" description="in other chain" evidence="8">
    <location>
        <position position="128"/>
    </location>
    <ligand>
        <name>IMP</name>
        <dbReference type="ChEBI" id="CHEBI:58053"/>
        <note>ligand shared between dimeric partners</note>
    </ligand>
</feature>
<dbReference type="NCBIfam" id="NF002223">
    <property type="entry name" value="PRK01117.1"/>
    <property type="match status" value="1"/>
</dbReference>
<evidence type="ECO:0000256" key="5">
    <source>
        <dbReference type="ARBA" id="ARBA00022755"/>
    </source>
</evidence>
<reference evidence="11 12" key="1">
    <citation type="submission" date="2017-02" db="EMBL/GenBank/DDBJ databases">
        <authorList>
            <person name="Peterson S.W."/>
        </authorList>
    </citation>
    <scope>NUCLEOTIDE SEQUENCE [LARGE SCALE GENOMIC DNA]</scope>
    <source>
        <strain evidence="11 12">M1</strain>
    </source>
</reference>
<organism evidence="11 12">
    <name type="scientific">Maledivibacter halophilus</name>
    <dbReference type="NCBI Taxonomy" id="36842"/>
    <lineage>
        <taxon>Bacteria</taxon>
        <taxon>Bacillati</taxon>
        <taxon>Bacillota</taxon>
        <taxon>Clostridia</taxon>
        <taxon>Peptostreptococcales</taxon>
        <taxon>Caminicellaceae</taxon>
        <taxon>Maledivibacter</taxon>
    </lineage>
</organism>
<dbReference type="GO" id="GO:0004019">
    <property type="term" value="F:adenylosuccinate synthase activity"/>
    <property type="evidence" value="ECO:0007669"/>
    <property type="project" value="UniProtKB-UniRule"/>
</dbReference>
<evidence type="ECO:0000256" key="7">
    <source>
        <dbReference type="ARBA" id="ARBA00023134"/>
    </source>
</evidence>
<dbReference type="FunFam" id="1.10.300.10:FF:000001">
    <property type="entry name" value="Adenylosuccinate synthetase"/>
    <property type="match status" value="1"/>
</dbReference>
<keyword evidence="4 8" id="KW-0547">Nucleotide-binding</keyword>
<feature type="binding site" evidence="8">
    <location>
        <begin position="298"/>
        <end position="304"/>
    </location>
    <ligand>
        <name>substrate</name>
    </ligand>
</feature>
<feature type="binding site" evidence="8">
    <location>
        <begin position="40"/>
        <end position="42"/>
    </location>
    <ligand>
        <name>GTP</name>
        <dbReference type="ChEBI" id="CHEBI:37565"/>
    </ligand>
</feature>
<dbReference type="UniPathway" id="UPA00075">
    <property type="reaction ID" value="UER00335"/>
</dbReference>
<name>A0A1T5MJI5_9FIRM</name>
<dbReference type="Proteomes" id="UP000190285">
    <property type="component" value="Unassembled WGS sequence"/>
</dbReference>
<dbReference type="InterPro" id="IPR001114">
    <property type="entry name" value="Adenylosuccinate_synthetase"/>
</dbReference>
<dbReference type="Gene3D" id="3.40.440.10">
    <property type="entry name" value="Adenylosuccinate Synthetase, subunit A, domain 1"/>
    <property type="match status" value="1"/>
</dbReference>
<evidence type="ECO:0000256" key="1">
    <source>
        <dbReference type="ARBA" id="ARBA00011738"/>
    </source>
</evidence>
<dbReference type="SMART" id="SM00788">
    <property type="entry name" value="Adenylsucc_synt"/>
    <property type="match status" value="1"/>
</dbReference>
<protein>
    <recommendedName>
        <fullName evidence="8 10">Adenylosuccinate synthetase</fullName>
        <shortName evidence="8">AMPSase</shortName>
        <shortName evidence="8">AdSS</shortName>
        <ecNumber evidence="8 10">6.3.4.4</ecNumber>
    </recommendedName>
    <alternativeName>
        <fullName evidence="8">IMP--aspartate ligase</fullName>
    </alternativeName>
</protein>
<accession>A0A1T5MJI5</accession>
<comment type="subunit">
    <text evidence="1 8">Homodimer.</text>
</comment>
<dbReference type="GO" id="GO:0044208">
    <property type="term" value="P:'de novo' AMP biosynthetic process"/>
    <property type="evidence" value="ECO:0007669"/>
    <property type="project" value="UniProtKB-UniRule"/>
</dbReference>
<dbReference type="PANTHER" id="PTHR11846:SF0">
    <property type="entry name" value="ADENYLOSUCCINATE SYNTHETASE"/>
    <property type="match status" value="1"/>
</dbReference>
<feature type="active site" description="Proton acceptor" evidence="8">
    <location>
        <position position="13"/>
    </location>
</feature>
<feature type="binding site" description="in other chain" evidence="8">
    <location>
        <begin position="13"/>
        <end position="16"/>
    </location>
    <ligand>
        <name>IMP</name>
        <dbReference type="ChEBI" id="CHEBI:58053"/>
        <note>ligand shared between dimeric partners</note>
    </ligand>
</feature>
<comment type="subcellular location">
    <subcellularLocation>
        <location evidence="8">Cytoplasm</location>
    </subcellularLocation>
</comment>
<comment type="similarity">
    <text evidence="8 10">Belongs to the adenylosuccinate synthetase family.</text>
</comment>
<feature type="binding site" evidence="8">
    <location>
        <position position="142"/>
    </location>
    <ligand>
        <name>IMP</name>
        <dbReference type="ChEBI" id="CHEBI:58053"/>
        <note>ligand shared between dimeric partners</note>
    </ligand>
</feature>
<dbReference type="HAMAP" id="MF_00011">
    <property type="entry name" value="Adenylosucc_synth"/>
    <property type="match status" value="1"/>
</dbReference>
<gene>
    <name evidence="8" type="primary">purA</name>
    <name evidence="11" type="ORF">SAMN02194393_04869</name>
</gene>
<dbReference type="InterPro" id="IPR033128">
    <property type="entry name" value="Adenylosuccin_syn_Lys_AS"/>
</dbReference>
<evidence type="ECO:0000256" key="6">
    <source>
        <dbReference type="ARBA" id="ARBA00022842"/>
    </source>
</evidence>
<dbReference type="EMBL" id="FUZT01000017">
    <property type="protein sequence ID" value="SKC88375.1"/>
    <property type="molecule type" value="Genomic_DNA"/>
</dbReference>
<feature type="binding site" description="in other chain" evidence="8">
    <location>
        <position position="302"/>
    </location>
    <ligand>
        <name>IMP</name>
        <dbReference type="ChEBI" id="CHEBI:58053"/>
        <note>ligand shared between dimeric partners</note>
    </ligand>
</feature>
<feature type="binding site" description="in other chain" evidence="8">
    <location>
        <position position="238"/>
    </location>
    <ligand>
        <name>IMP</name>
        <dbReference type="ChEBI" id="CHEBI:58053"/>
        <note>ligand shared between dimeric partners</note>
    </ligand>
</feature>
<feature type="binding site" evidence="8">
    <location>
        <position position="40"/>
    </location>
    <ligand>
        <name>Mg(2+)</name>
        <dbReference type="ChEBI" id="CHEBI:18420"/>
    </ligand>
</feature>
<dbReference type="InterPro" id="IPR042109">
    <property type="entry name" value="Adenylosuccinate_synth_dom1"/>
</dbReference>
<dbReference type="PROSITE" id="PS01266">
    <property type="entry name" value="ADENYLOSUCCIN_SYN_1"/>
    <property type="match status" value="1"/>
</dbReference>
<comment type="function">
    <text evidence="8">Plays an important role in the de novo pathway of purine nucleotide biosynthesis. Catalyzes the first committed step in the biosynthesis of AMP from IMP.</text>
</comment>
<feature type="active site" evidence="9">
    <location>
        <position position="139"/>
    </location>
</feature>
<keyword evidence="12" id="KW-1185">Reference proteome</keyword>
<dbReference type="NCBIfam" id="TIGR00184">
    <property type="entry name" value="purA"/>
    <property type="match status" value="1"/>
</dbReference>
<evidence type="ECO:0000256" key="3">
    <source>
        <dbReference type="ARBA" id="ARBA00022723"/>
    </source>
</evidence>
<evidence type="ECO:0000313" key="11">
    <source>
        <dbReference type="EMBL" id="SKC88375.1"/>
    </source>
</evidence>
<comment type="cofactor">
    <cofactor evidence="8">
        <name>Mg(2+)</name>
        <dbReference type="ChEBI" id="CHEBI:18420"/>
    </cofactor>
    <text evidence="8">Binds 1 Mg(2+) ion per subunit.</text>
</comment>
<feature type="binding site" evidence="8">
    <location>
        <begin position="12"/>
        <end position="18"/>
    </location>
    <ligand>
        <name>GTP</name>
        <dbReference type="ChEBI" id="CHEBI:37565"/>
    </ligand>
</feature>
<feature type="binding site" evidence="8">
    <location>
        <begin position="412"/>
        <end position="414"/>
    </location>
    <ligand>
        <name>GTP</name>
        <dbReference type="ChEBI" id="CHEBI:37565"/>
    </ligand>
</feature>
<evidence type="ECO:0000256" key="10">
    <source>
        <dbReference type="RuleBase" id="RU000520"/>
    </source>
</evidence>
<keyword evidence="8" id="KW-0963">Cytoplasm</keyword>